<gene>
    <name evidence="2" type="ORF">ABVV53_08750</name>
</gene>
<comment type="caution">
    <text evidence="2">The sequence shown here is derived from an EMBL/GenBank/DDBJ whole genome shotgun (WGS) entry which is preliminary data.</text>
</comment>
<evidence type="ECO:0000313" key="3">
    <source>
        <dbReference type="Proteomes" id="UP001548713"/>
    </source>
</evidence>
<evidence type="ECO:0000313" key="2">
    <source>
        <dbReference type="EMBL" id="MET1755545.1"/>
    </source>
</evidence>
<reference evidence="2 3" key="1">
    <citation type="submission" date="2024-07" db="EMBL/GenBank/DDBJ databases">
        <title>Novosphingobium kalidii RD2P27.</title>
        <authorList>
            <person name="Sun J.-Q."/>
        </authorList>
    </citation>
    <scope>NUCLEOTIDE SEQUENCE [LARGE SCALE GENOMIC DNA]</scope>
    <source>
        <strain evidence="2 3">RD2P27</strain>
    </source>
</reference>
<dbReference type="RefSeq" id="WP_353983997.1">
    <property type="nucleotide sequence ID" value="NZ_JBEWLY010000013.1"/>
</dbReference>
<name>A0ABV2D125_9SPHN</name>
<organism evidence="2 3">
    <name type="scientific">Novosphingobium kalidii</name>
    <dbReference type="NCBI Taxonomy" id="3230299"/>
    <lineage>
        <taxon>Bacteria</taxon>
        <taxon>Pseudomonadati</taxon>
        <taxon>Pseudomonadota</taxon>
        <taxon>Alphaproteobacteria</taxon>
        <taxon>Sphingomonadales</taxon>
        <taxon>Sphingomonadaceae</taxon>
        <taxon>Novosphingobium</taxon>
    </lineage>
</organism>
<protein>
    <submittedName>
        <fullName evidence="2">Uncharacterized protein</fullName>
    </submittedName>
</protein>
<keyword evidence="3" id="KW-1185">Reference proteome</keyword>
<accession>A0ABV2D125</accession>
<dbReference type="Proteomes" id="UP001548713">
    <property type="component" value="Unassembled WGS sequence"/>
</dbReference>
<dbReference type="EMBL" id="JBEWLY010000013">
    <property type="protein sequence ID" value="MET1755545.1"/>
    <property type="molecule type" value="Genomic_DNA"/>
</dbReference>
<evidence type="ECO:0000256" key="1">
    <source>
        <dbReference type="SAM" id="MobiDB-lite"/>
    </source>
</evidence>
<proteinExistence type="predicted"/>
<feature type="region of interest" description="Disordered" evidence="1">
    <location>
        <begin position="272"/>
        <end position="317"/>
    </location>
</feature>
<sequence>MSHATRHVDRHHIRFRPSMRMPILSNGSQARVTFTCWEKQQRVIGQLHQRYRGVELVRTDDAFILDYIALQRHKQLGSVSRPDLLELAVTELCAYYELAPCAEEQIVDGLRRATGTLLTFDHWKERHYPRKFPLVEARRRTPGRFTIKTSAWLDDELMDGEVVSAPRHTSQLPFTRFRLDGWGRSWVGRNRRTNEQIITQRDALARVGPLPDRMPGTPWEHLLAVVEANDLQDFNLAVIEHRGRPAISVEERKCSTHGLFRDPELMRSLSSDDGGIGISLNDEPASSSWPAEITLAPEEPEPEPACETTLPHVGALP</sequence>